<protein>
    <submittedName>
        <fullName evidence="1">Uncharacterized protein</fullName>
    </submittedName>
</protein>
<sequence length="119" mass="13041">MACLITARLVPAHARRHPSDRGSHRIDLCIEHATGAFREWSQNVGEGGRGAVEALEQTGVRAWMKVAHRLLLLGSKEENGLARSSSPAMLRGKQIETRSVQPVDHGAHCLSWIQLSVTD</sequence>
<accession>K0E2N3</accession>
<name>K0E2N3_9BURK</name>
<organism evidence="1 2">
    <name type="scientific">Paraburkholderia phenoliruptrix BR3459a</name>
    <dbReference type="NCBI Taxonomy" id="1229205"/>
    <lineage>
        <taxon>Bacteria</taxon>
        <taxon>Pseudomonadati</taxon>
        <taxon>Pseudomonadota</taxon>
        <taxon>Betaproteobacteria</taxon>
        <taxon>Burkholderiales</taxon>
        <taxon>Burkholderiaceae</taxon>
        <taxon>Paraburkholderia</taxon>
    </lineage>
</organism>
<dbReference type="Proteomes" id="UP000010105">
    <property type="component" value="Plasmid pSYMBR3459"/>
</dbReference>
<geneLocation type="plasmid" evidence="1 2">
    <name>pSYMBR3459</name>
</geneLocation>
<reference evidence="1 2" key="1">
    <citation type="journal article" date="2012" name="J. Bacteriol.">
        <title>Complete Genome Sequence of Burkholderia phenoliruptrix BR3459a (CLA1), a Heat-Tolerant, Nitrogen-Fixing Symbiont of Mimosa flocculosa.</title>
        <authorList>
            <person name="de Oliveira Cunha C."/>
            <person name="Goda Zuleta L.F."/>
            <person name="Paula de Almeida L.G."/>
            <person name="Prioli Ciapina L."/>
            <person name="Lustrino Borges W."/>
            <person name="Pitard R.M."/>
            <person name="Baldani J.I."/>
            <person name="Straliotto R."/>
            <person name="de Faria S.M."/>
            <person name="Hungria M."/>
            <person name="Sousa Cavada B."/>
            <person name="Mercante F.M."/>
            <person name="Ribeiro de Vasconcelos A.T."/>
        </authorList>
    </citation>
    <scope>NUCLEOTIDE SEQUENCE [LARGE SCALE GENOMIC DNA]</scope>
    <source>
        <strain evidence="1 2">BR3459a</strain>
        <plasmid evidence="1 2">pSYMBR3459</plasmid>
    </source>
</reference>
<dbReference type="EMBL" id="CP003865">
    <property type="protein sequence ID" value="AFT90034.1"/>
    <property type="molecule type" value="Genomic_DNA"/>
</dbReference>
<gene>
    <name evidence="1" type="ORF">BUPH_08333</name>
</gene>
<dbReference type="KEGG" id="bpx:BUPH_08333"/>
<proteinExistence type="predicted"/>
<dbReference type="PATRIC" id="fig|1229205.11.peg.6713"/>
<evidence type="ECO:0000313" key="1">
    <source>
        <dbReference type="EMBL" id="AFT90034.1"/>
    </source>
</evidence>
<evidence type="ECO:0000313" key="2">
    <source>
        <dbReference type="Proteomes" id="UP000010105"/>
    </source>
</evidence>
<keyword evidence="1" id="KW-0614">Plasmid</keyword>
<dbReference type="AlphaFoldDB" id="K0E2N3"/>
<dbReference type="HOGENOM" id="CLU_2056969_0_0_4"/>